<sequence>MAFNKKISIDISGMQDNFGNIELGGIDICGGGHMFVSTLGMMTFDMCNTEMPKIDISSQGIDLCGNDQMHIQSDFIEISGNQHVTKIENNSIKIGEAPAITSSNNRLVIDMD</sequence>
<reference evidence="1" key="1">
    <citation type="journal article" date="2020" name="Nature">
        <title>Giant virus diversity and host interactions through global metagenomics.</title>
        <authorList>
            <person name="Schulz F."/>
            <person name="Roux S."/>
            <person name="Paez-Espino D."/>
            <person name="Jungbluth S."/>
            <person name="Walsh D.A."/>
            <person name="Denef V.J."/>
            <person name="McMahon K.D."/>
            <person name="Konstantinidis K.T."/>
            <person name="Eloe-Fadrosh E.A."/>
            <person name="Kyrpides N.C."/>
            <person name="Woyke T."/>
        </authorList>
    </citation>
    <scope>NUCLEOTIDE SEQUENCE</scope>
    <source>
        <strain evidence="1">GVMAG-M-3300020166-18</strain>
    </source>
</reference>
<protein>
    <submittedName>
        <fullName evidence="1">Uncharacterized protein</fullName>
    </submittedName>
</protein>
<accession>A0A6C0BYV9</accession>
<proteinExistence type="predicted"/>
<evidence type="ECO:0000313" key="1">
    <source>
        <dbReference type="EMBL" id="QHS96568.1"/>
    </source>
</evidence>
<name>A0A6C0BYV9_9ZZZZ</name>
<dbReference type="EMBL" id="MN739271">
    <property type="protein sequence ID" value="QHS96568.1"/>
    <property type="molecule type" value="Genomic_DNA"/>
</dbReference>
<organism evidence="1">
    <name type="scientific">viral metagenome</name>
    <dbReference type="NCBI Taxonomy" id="1070528"/>
    <lineage>
        <taxon>unclassified sequences</taxon>
        <taxon>metagenomes</taxon>
        <taxon>organismal metagenomes</taxon>
    </lineage>
</organism>
<dbReference type="AlphaFoldDB" id="A0A6C0BYV9"/>